<dbReference type="STRING" id="989403.SAMN05421798_10518"/>
<proteinExistence type="predicted"/>
<comment type="caution">
    <text evidence="1">The sequence shown here is derived from an EMBL/GenBank/DDBJ whole genome shotgun (WGS) entry which is preliminary data.</text>
</comment>
<organism evidence="1 2">
    <name type="scientific">Pseudovibrio axinellae</name>
    <dbReference type="NCBI Taxonomy" id="989403"/>
    <lineage>
        <taxon>Bacteria</taxon>
        <taxon>Pseudomonadati</taxon>
        <taxon>Pseudomonadota</taxon>
        <taxon>Alphaproteobacteria</taxon>
        <taxon>Hyphomicrobiales</taxon>
        <taxon>Stappiaceae</taxon>
        <taxon>Pseudovibrio</taxon>
    </lineage>
</organism>
<protein>
    <recommendedName>
        <fullName evidence="3">RiboL-PSP-HEPN domain-containing protein</fullName>
    </recommendedName>
</protein>
<sequence length="192" mass="22083">MNRPEKITRTITDFEKLPIQFPTHMHPPEFWEQLGRTIGTFGFLEEILAKAILVFTGTTPYTEDKIQEAYEEWDRKLERTLTDPLYHLANTYQKAVKSNPASTIEDIDDLVSMIKESIKIRNVLCHGSWNQTPDANGASIPFYFRKEGNDQLEFETPINIMFLKQTQKQVADLCCKVIKSVTDMGYQFPGGS</sequence>
<evidence type="ECO:0000313" key="1">
    <source>
        <dbReference type="EMBL" id="KZL21130.1"/>
    </source>
</evidence>
<name>A0A166AHS9_9HYPH</name>
<dbReference type="AlphaFoldDB" id="A0A166AHS9"/>
<reference evidence="1 2" key="1">
    <citation type="journal article" date="2016" name="Front. Microbiol.">
        <title>Comparative Genomic Analysis Reveals a Diverse Repertoire of Genes Involved in Prokaryote-Eukaryote Interactions within the Pseudovibrio Genus.</title>
        <authorList>
            <person name="Romano S."/>
            <person name="Fernandez-Guerra A."/>
            <person name="Reen F.J."/>
            <person name="Glockner F.O."/>
            <person name="Crowley S.P."/>
            <person name="O'Sullivan O."/>
            <person name="Cotter P.D."/>
            <person name="Adams C."/>
            <person name="Dobson A.D."/>
            <person name="O'Gara F."/>
        </authorList>
    </citation>
    <scope>NUCLEOTIDE SEQUENCE [LARGE SCALE GENOMIC DNA]</scope>
    <source>
        <strain evidence="1 2">Ad2</strain>
    </source>
</reference>
<evidence type="ECO:0000313" key="2">
    <source>
        <dbReference type="Proteomes" id="UP000076577"/>
    </source>
</evidence>
<accession>A0A166AHS9</accession>
<dbReference type="RefSeq" id="WP_068001462.1">
    <property type="nucleotide sequence ID" value="NZ_FOFM01000005.1"/>
</dbReference>
<keyword evidence="2" id="KW-1185">Reference proteome</keyword>
<dbReference type="Proteomes" id="UP000076577">
    <property type="component" value="Unassembled WGS sequence"/>
</dbReference>
<evidence type="ECO:0008006" key="3">
    <source>
        <dbReference type="Google" id="ProtNLM"/>
    </source>
</evidence>
<dbReference type="OrthoDB" id="571485at2"/>
<dbReference type="PATRIC" id="fig|989403.3.peg.438"/>
<dbReference type="EMBL" id="LMCB01000004">
    <property type="protein sequence ID" value="KZL21130.1"/>
    <property type="molecule type" value="Genomic_DNA"/>
</dbReference>
<gene>
    <name evidence="1" type="ORF">PsAD2_00414</name>
</gene>